<keyword evidence="1" id="KW-1133">Transmembrane helix</keyword>
<feature type="domain" description="DUF6533" evidence="2">
    <location>
        <begin position="43"/>
        <end position="87"/>
    </location>
</feature>
<protein>
    <recommendedName>
        <fullName evidence="2">DUF6533 domain-containing protein</fullName>
    </recommendedName>
</protein>
<comment type="caution">
    <text evidence="3">The sequence shown here is derived from an EMBL/GenBank/DDBJ whole genome shotgun (WGS) entry which is preliminary data.</text>
</comment>
<proteinExistence type="predicted"/>
<evidence type="ECO:0000313" key="3">
    <source>
        <dbReference type="EMBL" id="KAK0443188.1"/>
    </source>
</evidence>
<dbReference type="Pfam" id="PF20151">
    <property type="entry name" value="DUF6533"/>
    <property type="match status" value="1"/>
</dbReference>
<gene>
    <name evidence="3" type="ORF">EV421DRAFT_535511</name>
</gene>
<reference evidence="3" key="1">
    <citation type="submission" date="2023-06" db="EMBL/GenBank/DDBJ databases">
        <authorList>
            <consortium name="Lawrence Berkeley National Laboratory"/>
            <person name="Ahrendt S."/>
            <person name="Sahu N."/>
            <person name="Indic B."/>
            <person name="Wong-Bajracharya J."/>
            <person name="Merenyi Z."/>
            <person name="Ke H.-M."/>
            <person name="Monk M."/>
            <person name="Kocsube S."/>
            <person name="Drula E."/>
            <person name="Lipzen A."/>
            <person name="Balint B."/>
            <person name="Henrissat B."/>
            <person name="Andreopoulos B."/>
            <person name="Martin F.M."/>
            <person name="Harder C.B."/>
            <person name="Rigling D."/>
            <person name="Ford K.L."/>
            <person name="Foster G.D."/>
            <person name="Pangilinan J."/>
            <person name="Papanicolaou A."/>
            <person name="Barry K."/>
            <person name="LaButti K."/>
            <person name="Viragh M."/>
            <person name="Koriabine M."/>
            <person name="Yan M."/>
            <person name="Riley R."/>
            <person name="Champramary S."/>
            <person name="Plett K.L."/>
            <person name="Tsai I.J."/>
            <person name="Slot J."/>
            <person name="Sipos G."/>
            <person name="Plett J."/>
            <person name="Nagy L.G."/>
            <person name="Grigoriev I.V."/>
        </authorList>
    </citation>
    <scope>NUCLEOTIDE SEQUENCE</scope>
    <source>
        <strain evidence="3">FPL87.14</strain>
    </source>
</reference>
<accession>A0AA39JMM2</accession>
<dbReference type="EMBL" id="JAUEPT010000023">
    <property type="protein sequence ID" value="KAK0443188.1"/>
    <property type="molecule type" value="Genomic_DNA"/>
</dbReference>
<name>A0AA39JMM2_9AGAR</name>
<evidence type="ECO:0000256" key="1">
    <source>
        <dbReference type="SAM" id="Phobius"/>
    </source>
</evidence>
<keyword evidence="1" id="KW-0472">Membrane</keyword>
<feature type="transmembrane region" description="Helical" evidence="1">
    <location>
        <begin position="115"/>
        <end position="137"/>
    </location>
</feature>
<dbReference type="Proteomes" id="UP001175226">
    <property type="component" value="Unassembled WGS sequence"/>
</dbReference>
<keyword evidence="4" id="KW-1185">Reference proteome</keyword>
<sequence length="333" mass="37408">MMGSPVVSLESIETSVQHMRLVGYMDGRYLRGHALQDAQISFLLVSSVALLLYDYALTLSLEVDLVWRAPWNLLKLFYIVQRYLPFFDTAFLVLHHQFAPELSIRYCQISHSMSGWMFITGIAISEVILTARVWAVWERNKKLTIGLPVFFLLCWAPNFAMMGVFLQSMKFGPAPLPSLGCFVTRSDNVLYLCWTFLMIYDAGMLLLMLIAGVRAYKTGGDSALFNVVFRDGVMYYAYLFVISVINVAMILSLPSDLVHLLSSVERVIHALLTSRVVLDIRAQGKSTAIDQTMCLGTQSSDDCTSVGVWVTQTTKVYHDGVEYEDDPQIGTAT</sequence>
<organism evidence="3 4">
    <name type="scientific">Armillaria borealis</name>
    <dbReference type="NCBI Taxonomy" id="47425"/>
    <lineage>
        <taxon>Eukaryota</taxon>
        <taxon>Fungi</taxon>
        <taxon>Dikarya</taxon>
        <taxon>Basidiomycota</taxon>
        <taxon>Agaricomycotina</taxon>
        <taxon>Agaricomycetes</taxon>
        <taxon>Agaricomycetidae</taxon>
        <taxon>Agaricales</taxon>
        <taxon>Marasmiineae</taxon>
        <taxon>Physalacriaceae</taxon>
        <taxon>Armillaria</taxon>
    </lineage>
</organism>
<feature type="transmembrane region" description="Helical" evidence="1">
    <location>
        <begin position="149"/>
        <end position="168"/>
    </location>
</feature>
<evidence type="ECO:0000259" key="2">
    <source>
        <dbReference type="Pfam" id="PF20151"/>
    </source>
</evidence>
<evidence type="ECO:0000313" key="4">
    <source>
        <dbReference type="Proteomes" id="UP001175226"/>
    </source>
</evidence>
<feature type="transmembrane region" description="Helical" evidence="1">
    <location>
        <begin position="233"/>
        <end position="253"/>
    </location>
</feature>
<dbReference type="InterPro" id="IPR045340">
    <property type="entry name" value="DUF6533"/>
</dbReference>
<keyword evidence="1" id="KW-0812">Transmembrane</keyword>
<feature type="transmembrane region" description="Helical" evidence="1">
    <location>
        <begin position="189"/>
        <end position="213"/>
    </location>
</feature>
<dbReference type="AlphaFoldDB" id="A0AA39JMM2"/>